<comment type="similarity">
    <text evidence="2">Belongs to the PpiC/parvulin rotamase family.</text>
</comment>
<evidence type="ECO:0000256" key="2">
    <source>
        <dbReference type="ARBA" id="ARBA00007656"/>
    </source>
</evidence>
<dbReference type="EC" id="5.2.1.8" evidence="3"/>
<evidence type="ECO:0000259" key="10">
    <source>
        <dbReference type="PROSITE" id="PS50198"/>
    </source>
</evidence>
<dbReference type="RefSeq" id="WP_188673877.1">
    <property type="nucleotide sequence ID" value="NZ_BMKA01000002.1"/>
</dbReference>
<dbReference type="PANTHER" id="PTHR47245:SF2">
    <property type="entry name" value="PEPTIDYL-PROLYL CIS-TRANS ISOMERASE HP_0175-RELATED"/>
    <property type="match status" value="1"/>
</dbReference>
<keyword evidence="9" id="KW-0732">Signal</keyword>
<feature type="chain" id="PRO_5037018679" description="Parvulin-like PPIase" evidence="9">
    <location>
        <begin position="23"/>
        <end position="280"/>
    </location>
</feature>
<dbReference type="SUPFAM" id="SSF54534">
    <property type="entry name" value="FKBP-like"/>
    <property type="match status" value="1"/>
</dbReference>
<name>A0A916QXA8_9RHOB</name>
<evidence type="ECO:0000256" key="9">
    <source>
        <dbReference type="SAM" id="SignalP"/>
    </source>
</evidence>
<dbReference type="AlphaFoldDB" id="A0A916QXA8"/>
<dbReference type="Gene3D" id="3.10.50.40">
    <property type="match status" value="1"/>
</dbReference>
<evidence type="ECO:0000313" key="12">
    <source>
        <dbReference type="Proteomes" id="UP000628017"/>
    </source>
</evidence>
<evidence type="ECO:0000256" key="7">
    <source>
        <dbReference type="ARBA" id="ARBA00031484"/>
    </source>
</evidence>
<proteinExistence type="inferred from homology"/>
<dbReference type="PROSITE" id="PS50198">
    <property type="entry name" value="PPIC_PPIASE_2"/>
    <property type="match status" value="1"/>
</dbReference>
<dbReference type="Proteomes" id="UP000628017">
    <property type="component" value="Unassembled WGS sequence"/>
</dbReference>
<accession>A0A916QXA8</accession>
<comment type="caution">
    <text evidence="11">The sequence shown here is derived from an EMBL/GenBank/DDBJ whole genome shotgun (WGS) entry which is preliminary data.</text>
</comment>
<dbReference type="EMBL" id="BMKA01000002">
    <property type="protein sequence ID" value="GGA18545.1"/>
    <property type="molecule type" value="Genomic_DNA"/>
</dbReference>
<protein>
    <recommendedName>
        <fullName evidence="4">Parvulin-like PPIase</fullName>
        <ecNumber evidence="3">5.2.1.8</ecNumber>
    </recommendedName>
    <alternativeName>
        <fullName evidence="6">Peptidyl-prolyl cis-trans isomerase plp</fullName>
    </alternativeName>
    <alternativeName>
        <fullName evidence="7">Rotamase plp</fullName>
    </alternativeName>
</protein>
<dbReference type="InterPro" id="IPR027304">
    <property type="entry name" value="Trigger_fact/SurA_dom_sf"/>
</dbReference>
<dbReference type="SUPFAM" id="SSF109998">
    <property type="entry name" value="Triger factor/SurA peptide-binding domain-like"/>
    <property type="match status" value="1"/>
</dbReference>
<evidence type="ECO:0000313" key="11">
    <source>
        <dbReference type="EMBL" id="GGA18545.1"/>
    </source>
</evidence>
<keyword evidence="12" id="KW-1185">Reference proteome</keyword>
<dbReference type="InterPro" id="IPR050245">
    <property type="entry name" value="PrsA_foldase"/>
</dbReference>
<dbReference type="InterPro" id="IPR000297">
    <property type="entry name" value="PPIase_PpiC"/>
</dbReference>
<keyword evidence="8 11" id="KW-0413">Isomerase</keyword>
<sequence length="280" mass="30401">MKFTRLIAASSVAVMMATVAPAQEEPTAQTVLATVNGKDITVGHVIALTRRLPERFQQLEDKDLYQGVLDQLIQQTALASDVDTSKASIQIAIENETRALLASETLTQIENEAVTDALVQAAYDEIYAAAPAAMEYKASHILVETEEEAKELVETLNGGADFAETAKDNSTGPSGPNGGDLGWMAKGRTVPEFENAMIALEPGEVSAPVQSQFGWHVIKLAETREAPKPTLDEVRAELVDQLKTQAVAEHMKTIEDSAEINRVEIEFDPSIIRNTELLDK</sequence>
<feature type="signal peptide" evidence="9">
    <location>
        <begin position="1"/>
        <end position="22"/>
    </location>
</feature>
<dbReference type="Pfam" id="PF13616">
    <property type="entry name" value="Rotamase_3"/>
    <property type="match status" value="1"/>
</dbReference>
<gene>
    <name evidence="11" type="primary">surA</name>
    <name evidence="11" type="ORF">GCM10011498_19040</name>
</gene>
<dbReference type="InterPro" id="IPR046357">
    <property type="entry name" value="PPIase_dom_sf"/>
</dbReference>
<evidence type="ECO:0000256" key="1">
    <source>
        <dbReference type="ARBA" id="ARBA00000971"/>
    </source>
</evidence>
<evidence type="ECO:0000256" key="5">
    <source>
        <dbReference type="ARBA" id="ARBA00023110"/>
    </source>
</evidence>
<keyword evidence="5 8" id="KW-0697">Rotamase</keyword>
<evidence type="ECO:0000256" key="8">
    <source>
        <dbReference type="PROSITE-ProRule" id="PRU00278"/>
    </source>
</evidence>
<dbReference type="GO" id="GO:0003755">
    <property type="term" value="F:peptidyl-prolyl cis-trans isomerase activity"/>
    <property type="evidence" value="ECO:0007669"/>
    <property type="project" value="UniProtKB-KW"/>
</dbReference>
<reference evidence="11" key="1">
    <citation type="journal article" date="2014" name="Int. J. Syst. Evol. Microbiol.">
        <title>Complete genome sequence of Corynebacterium casei LMG S-19264T (=DSM 44701T), isolated from a smear-ripened cheese.</title>
        <authorList>
            <consortium name="US DOE Joint Genome Institute (JGI-PGF)"/>
            <person name="Walter F."/>
            <person name="Albersmeier A."/>
            <person name="Kalinowski J."/>
            <person name="Ruckert C."/>
        </authorList>
    </citation>
    <scope>NUCLEOTIDE SEQUENCE</scope>
    <source>
        <strain evidence="11">CGMCC 1.15880</strain>
    </source>
</reference>
<evidence type="ECO:0000256" key="4">
    <source>
        <dbReference type="ARBA" id="ARBA00018370"/>
    </source>
</evidence>
<evidence type="ECO:0000256" key="3">
    <source>
        <dbReference type="ARBA" id="ARBA00013194"/>
    </source>
</evidence>
<dbReference type="PANTHER" id="PTHR47245">
    <property type="entry name" value="PEPTIDYLPROLYL ISOMERASE"/>
    <property type="match status" value="1"/>
</dbReference>
<feature type="domain" description="PpiC" evidence="10">
    <location>
        <begin position="133"/>
        <end position="222"/>
    </location>
</feature>
<comment type="catalytic activity">
    <reaction evidence="1">
        <text>[protein]-peptidylproline (omega=180) = [protein]-peptidylproline (omega=0)</text>
        <dbReference type="Rhea" id="RHEA:16237"/>
        <dbReference type="Rhea" id="RHEA-COMP:10747"/>
        <dbReference type="Rhea" id="RHEA-COMP:10748"/>
        <dbReference type="ChEBI" id="CHEBI:83833"/>
        <dbReference type="ChEBI" id="CHEBI:83834"/>
        <dbReference type="EC" id="5.2.1.8"/>
    </reaction>
</comment>
<organism evidence="11 12">
    <name type="scientific">Neptunicoccus cionae</name>
    <dbReference type="NCBI Taxonomy" id="2035344"/>
    <lineage>
        <taxon>Bacteria</taxon>
        <taxon>Pseudomonadati</taxon>
        <taxon>Pseudomonadota</taxon>
        <taxon>Alphaproteobacteria</taxon>
        <taxon>Rhodobacterales</taxon>
        <taxon>Paracoccaceae</taxon>
        <taxon>Neptunicoccus</taxon>
    </lineage>
</organism>
<dbReference type="Gene3D" id="1.10.8.1040">
    <property type="match status" value="1"/>
</dbReference>
<evidence type="ECO:0000256" key="6">
    <source>
        <dbReference type="ARBA" id="ARBA00030642"/>
    </source>
</evidence>
<reference evidence="11" key="2">
    <citation type="submission" date="2020-09" db="EMBL/GenBank/DDBJ databases">
        <authorList>
            <person name="Sun Q."/>
            <person name="Zhou Y."/>
        </authorList>
    </citation>
    <scope>NUCLEOTIDE SEQUENCE</scope>
    <source>
        <strain evidence="11">CGMCC 1.15880</strain>
    </source>
</reference>